<dbReference type="Proteomes" id="UP000235778">
    <property type="component" value="Unassembled WGS sequence"/>
</dbReference>
<organism evidence="1 2">
    <name type="scientific">Vibrio lentus</name>
    <dbReference type="NCBI Taxonomy" id="136468"/>
    <lineage>
        <taxon>Bacteria</taxon>
        <taxon>Pseudomonadati</taxon>
        <taxon>Pseudomonadota</taxon>
        <taxon>Gammaproteobacteria</taxon>
        <taxon>Vibrionales</taxon>
        <taxon>Vibrionaceae</taxon>
        <taxon>Vibrio</taxon>
    </lineage>
</organism>
<reference evidence="2" key="1">
    <citation type="submission" date="2016-07" db="EMBL/GenBank/DDBJ databases">
        <title>Nontailed viruses are major unrecognized killers of bacteria in the ocean.</title>
        <authorList>
            <person name="Kauffman K."/>
            <person name="Hussain F."/>
            <person name="Yang J."/>
            <person name="Arevalo P."/>
            <person name="Brown J."/>
            <person name="Cutler M."/>
            <person name="Kelly L."/>
            <person name="Polz M.F."/>
        </authorList>
    </citation>
    <scope>NUCLEOTIDE SEQUENCE [LARGE SCALE GENOMIC DNA]</scope>
    <source>
        <strain evidence="2">10N.286.55.C1</strain>
    </source>
</reference>
<comment type="caution">
    <text evidence="1">The sequence shown here is derived from an EMBL/GenBank/DDBJ whole genome shotgun (WGS) entry which is preliminary data.</text>
</comment>
<protein>
    <submittedName>
        <fullName evidence="1">Uncharacterized protein</fullName>
    </submittedName>
</protein>
<sequence length="63" mass="6829">MSESNDKKSVIEGSSPGGYRRVLKVTVNDDGKTELWVKPPNSDNGYSIEVSTAELNDALNTKS</sequence>
<proteinExistence type="predicted"/>
<dbReference type="EMBL" id="MCSI01000141">
    <property type="protein sequence ID" value="PME60872.1"/>
    <property type="molecule type" value="Genomic_DNA"/>
</dbReference>
<gene>
    <name evidence="1" type="ORF">BCV30_12585</name>
</gene>
<evidence type="ECO:0000313" key="2">
    <source>
        <dbReference type="Proteomes" id="UP000235778"/>
    </source>
</evidence>
<name>A0A1B9QMA5_9VIBR</name>
<evidence type="ECO:0000313" key="1">
    <source>
        <dbReference type="EMBL" id="PME60872.1"/>
    </source>
</evidence>
<accession>A0A1B9QMA5</accession>
<dbReference type="RefSeq" id="WP_017107325.1">
    <property type="nucleotide sequence ID" value="NZ_MAKA01000025.1"/>
</dbReference>
<dbReference type="AlphaFoldDB" id="A0A1B9QMA5"/>